<dbReference type="Gene3D" id="2.60.120.10">
    <property type="entry name" value="Jelly Rolls"/>
    <property type="match status" value="1"/>
</dbReference>
<dbReference type="EMBL" id="JACRUM010000002">
    <property type="protein sequence ID" value="MBC5862931.1"/>
    <property type="molecule type" value="Genomic_DNA"/>
</dbReference>
<accession>A0ABR7JFA3</accession>
<dbReference type="Proteomes" id="UP000621670">
    <property type="component" value="Unassembled WGS sequence"/>
</dbReference>
<sequence>MFDVFFSHILQKVPLTIADKELLKTYFTYKKLHKKQALLEEGQIAISLSFVTKGLLKSYNTDQKGVEHVNLFAWEGWWTSDLSSFFKEEKSVITIEAVEESEVLMITLLNFEKMTLEVPIMDRYFRILFQNSLYTKEQRLLSTATHSAEERYRHLAASNPQLLQRVPQNLIASYLGITPETLSRIKRSIALSKF</sequence>
<protein>
    <submittedName>
        <fullName evidence="2">Crp/Fnr family transcriptional regulator</fullName>
    </submittedName>
</protein>
<dbReference type="RefSeq" id="WP_166134247.1">
    <property type="nucleotide sequence ID" value="NZ_JAAOBY010000002.1"/>
</dbReference>
<dbReference type="InterPro" id="IPR014710">
    <property type="entry name" value="RmlC-like_jellyroll"/>
</dbReference>
<evidence type="ECO:0000313" key="3">
    <source>
        <dbReference type="Proteomes" id="UP000621670"/>
    </source>
</evidence>
<dbReference type="SUPFAM" id="SSF51206">
    <property type="entry name" value="cAMP-binding domain-like"/>
    <property type="match status" value="1"/>
</dbReference>
<comment type="caution">
    <text evidence="2">The sequence shown here is derived from an EMBL/GenBank/DDBJ whole genome shotgun (WGS) entry which is preliminary data.</text>
</comment>
<dbReference type="CDD" id="cd00038">
    <property type="entry name" value="CAP_ED"/>
    <property type="match status" value="1"/>
</dbReference>
<dbReference type="Pfam" id="PF00027">
    <property type="entry name" value="cNMP_binding"/>
    <property type="match status" value="1"/>
</dbReference>
<evidence type="ECO:0000259" key="1">
    <source>
        <dbReference type="Pfam" id="PF00027"/>
    </source>
</evidence>
<dbReference type="InterPro" id="IPR018490">
    <property type="entry name" value="cNMP-bd_dom_sf"/>
</dbReference>
<name>A0ABR7JFA3_9FLAO</name>
<organism evidence="2 3">
    <name type="scientific">Flavobacterium turcicum</name>
    <dbReference type="NCBI Taxonomy" id="2764718"/>
    <lineage>
        <taxon>Bacteria</taxon>
        <taxon>Pseudomonadati</taxon>
        <taxon>Bacteroidota</taxon>
        <taxon>Flavobacteriia</taxon>
        <taxon>Flavobacteriales</taxon>
        <taxon>Flavobacteriaceae</taxon>
        <taxon>Flavobacterium</taxon>
    </lineage>
</organism>
<reference evidence="2 3" key="1">
    <citation type="submission" date="2020-08" db="EMBL/GenBank/DDBJ databases">
        <title>Description of novel Flavobacterium F-400 isolate.</title>
        <authorList>
            <person name="Saticioglu I."/>
            <person name="Duman M."/>
            <person name="Altun S."/>
        </authorList>
    </citation>
    <scope>NUCLEOTIDE SEQUENCE [LARGE SCALE GENOMIC DNA]</scope>
    <source>
        <strain evidence="2 3">F-400</strain>
    </source>
</reference>
<evidence type="ECO:0000313" key="2">
    <source>
        <dbReference type="EMBL" id="MBC5862931.1"/>
    </source>
</evidence>
<proteinExistence type="predicted"/>
<feature type="domain" description="Cyclic nucleotide-binding" evidence="1">
    <location>
        <begin position="30"/>
        <end position="114"/>
    </location>
</feature>
<keyword evidence="3" id="KW-1185">Reference proteome</keyword>
<dbReference type="InterPro" id="IPR000595">
    <property type="entry name" value="cNMP-bd_dom"/>
</dbReference>
<gene>
    <name evidence="2" type="ORF">H8R26_05800</name>
</gene>